<dbReference type="EMBL" id="VZBP01000105">
    <property type="protein sequence ID" value="MQO09661.1"/>
    <property type="molecule type" value="Genomic_DNA"/>
</dbReference>
<evidence type="ECO:0000313" key="2">
    <source>
        <dbReference type="Proteomes" id="UP000405805"/>
    </source>
</evidence>
<protein>
    <submittedName>
        <fullName evidence="1">IS1380 family transposase</fullName>
    </submittedName>
</protein>
<reference evidence="2" key="1">
    <citation type="submission" date="2019-09" db="EMBL/GenBank/DDBJ databases">
        <title>Distinct polysaccharide growth profiles of human intestinal Prevotella copri isolates.</title>
        <authorList>
            <person name="Fehlner-Peach H."/>
            <person name="Magnabosco C."/>
            <person name="Raghavan V."/>
            <person name="Scher J.U."/>
            <person name="Tett A."/>
            <person name="Cox L.M."/>
            <person name="Gottsegen C."/>
            <person name="Watters A."/>
            <person name="Wiltshire- Gordon J.D."/>
            <person name="Segata N."/>
            <person name="Bonneau R."/>
            <person name="Littman D.R."/>
        </authorList>
    </citation>
    <scope>NUCLEOTIDE SEQUENCE [LARGE SCALE GENOMIC DNA]</scope>
    <source>
        <strain evidence="2">iA624</strain>
    </source>
</reference>
<dbReference type="Proteomes" id="UP000405805">
    <property type="component" value="Unassembled WGS sequence"/>
</dbReference>
<gene>
    <name evidence="1" type="ORF">F7D57_08045</name>
</gene>
<sequence length="69" mass="7857">LLVNALLATGQLKSGQEYDFGLRATSRIKTFVFKFISVPAKWIKTSRRHVLNIYSDDNAYANLFKTDFG</sequence>
<dbReference type="AlphaFoldDB" id="A0AA90VFG2"/>
<accession>A0AA90VFG2</accession>
<feature type="non-terminal residue" evidence="1">
    <location>
        <position position="1"/>
    </location>
</feature>
<proteinExistence type="predicted"/>
<comment type="caution">
    <text evidence="1">The sequence shown here is derived from an EMBL/GenBank/DDBJ whole genome shotgun (WGS) entry which is preliminary data.</text>
</comment>
<organism evidence="1 2">
    <name type="scientific">Segatella copri</name>
    <dbReference type="NCBI Taxonomy" id="165179"/>
    <lineage>
        <taxon>Bacteria</taxon>
        <taxon>Pseudomonadati</taxon>
        <taxon>Bacteroidota</taxon>
        <taxon>Bacteroidia</taxon>
        <taxon>Bacteroidales</taxon>
        <taxon>Prevotellaceae</taxon>
        <taxon>Segatella</taxon>
    </lineage>
</organism>
<evidence type="ECO:0000313" key="1">
    <source>
        <dbReference type="EMBL" id="MQO09661.1"/>
    </source>
</evidence>
<name>A0AA90VFG2_9BACT</name>